<feature type="compositionally biased region" description="Basic and acidic residues" evidence="1">
    <location>
        <begin position="86"/>
        <end position="98"/>
    </location>
</feature>
<sequence length="126" mass="14245">MTKGIGERIDKVLKILGEEGPCRMSYLYACIGIRRGGSNVKRSMLKLVPPRILCITSDKDPIVMLAEQKYGDPIIAAARYREFLNERRLERPPRPKPERPKRKEKPVEPTMTDLIIAGMAAQGALR</sequence>
<feature type="region of interest" description="Disordered" evidence="1">
    <location>
        <begin position="86"/>
        <end position="111"/>
    </location>
</feature>
<reference evidence="2" key="1">
    <citation type="journal article" date="2021" name="Proc. Natl. Acad. Sci. U.S.A.">
        <title>A Catalog of Tens of Thousands of Viruses from Human Metagenomes Reveals Hidden Associations with Chronic Diseases.</title>
        <authorList>
            <person name="Tisza M.J."/>
            <person name="Buck C.B."/>
        </authorList>
    </citation>
    <scope>NUCLEOTIDE SEQUENCE</scope>
    <source>
        <strain evidence="2">Ctiwu7</strain>
    </source>
</reference>
<evidence type="ECO:0000256" key="1">
    <source>
        <dbReference type="SAM" id="MobiDB-lite"/>
    </source>
</evidence>
<evidence type="ECO:0000313" key="2">
    <source>
        <dbReference type="EMBL" id="DAE16592.1"/>
    </source>
</evidence>
<dbReference type="EMBL" id="BK015627">
    <property type="protein sequence ID" value="DAE16592.1"/>
    <property type="molecule type" value="Genomic_DNA"/>
</dbReference>
<accession>A0A8S5QBY3</accession>
<name>A0A8S5QBY3_9CAUD</name>
<proteinExistence type="predicted"/>
<organism evidence="2">
    <name type="scientific">Podoviridae sp. ctiwu7</name>
    <dbReference type="NCBI Taxonomy" id="2825269"/>
    <lineage>
        <taxon>Viruses</taxon>
        <taxon>Duplodnaviria</taxon>
        <taxon>Heunggongvirae</taxon>
        <taxon>Uroviricota</taxon>
        <taxon>Caudoviricetes</taxon>
    </lineage>
</organism>
<protein>
    <submittedName>
        <fullName evidence="2">Uncharacterized protein</fullName>
    </submittedName>
</protein>